<keyword evidence="10" id="KW-1185">Reference proteome</keyword>
<dbReference type="InterPro" id="IPR005467">
    <property type="entry name" value="His_kinase_dom"/>
</dbReference>
<dbReference type="InterPro" id="IPR050736">
    <property type="entry name" value="Sensor_HK_Regulatory"/>
</dbReference>
<evidence type="ECO:0000256" key="5">
    <source>
        <dbReference type="ARBA" id="ARBA00022777"/>
    </source>
</evidence>
<keyword evidence="5 9" id="KW-0418">Kinase</keyword>
<protein>
    <recommendedName>
        <fullName evidence="2">histidine kinase</fullName>
        <ecNumber evidence="2">2.7.13.3</ecNumber>
    </recommendedName>
</protein>
<reference evidence="9 10" key="1">
    <citation type="submission" date="2017-05" db="EMBL/GenBank/DDBJ databases">
        <authorList>
            <person name="Varghese N."/>
            <person name="Submissions S."/>
        </authorList>
    </citation>
    <scope>NUCLEOTIDE SEQUENCE [LARGE SCALE GENOMIC DNA]</scope>
    <source>
        <strain evidence="9 10">DSM 27040</strain>
    </source>
</reference>
<dbReference type="SUPFAM" id="SSF47384">
    <property type="entry name" value="Homodimeric domain of signal transducing histidine kinase"/>
    <property type="match status" value="1"/>
</dbReference>
<proteinExistence type="predicted"/>
<dbReference type="PANTHER" id="PTHR43711:SF31">
    <property type="entry name" value="HISTIDINE KINASE"/>
    <property type="match status" value="1"/>
</dbReference>
<dbReference type="InterPro" id="IPR036097">
    <property type="entry name" value="HisK_dim/P_sf"/>
</dbReference>
<evidence type="ECO:0000313" key="10">
    <source>
        <dbReference type="Proteomes" id="UP000319040"/>
    </source>
</evidence>
<keyword evidence="7" id="KW-0175">Coiled coil</keyword>
<dbReference type="PRINTS" id="PR00344">
    <property type="entry name" value="BCTRLSENSOR"/>
</dbReference>
<dbReference type="EC" id="2.7.13.3" evidence="2"/>
<dbReference type="SMART" id="SM00387">
    <property type="entry name" value="HATPase_c"/>
    <property type="match status" value="1"/>
</dbReference>
<dbReference type="InterPro" id="IPR004358">
    <property type="entry name" value="Sig_transdc_His_kin-like_C"/>
</dbReference>
<evidence type="ECO:0000256" key="6">
    <source>
        <dbReference type="ARBA" id="ARBA00023012"/>
    </source>
</evidence>
<dbReference type="Pfam" id="PF00512">
    <property type="entry name" value="HisKA"/>
    <property type="match status" value="1"/>
</dbReference>
<dbReference type="PROSITE" id="PS50109">
    <property type="entry name" value="HIS_KIN"/>
    <property type="match status" value="1"/>
</dbReference>
<evidence type="ECO:0000256" key="2">
    <source>
        <dbReference type="ARBA" id="ARBA00012438"/>
    </source>
</evidence>
<organism evidence="9 10">
    <name type="scientific">Saccharicrinis carchari</name>
    <dbReference type="NCBI Taxonomy" id="1168039"/>
    <lineage>
        <taxon>Bacteria</taxon>
        <taxon>Pseudomonadati</taxon>
        <taxon>Bacteroidota</taxon>
        <taxon>Bacteroidia</taxon>
        <taxon>Marinilabiliales</taxon>
        <taxon>Marinilabiliaceae</taxon>
        <taxon>Saccharicrinis</taxon>
    </lineage>
</organism>
<dbReference type="GO" id="GO:0000155">
    <property type="term" value="F:phosphorelay sensor kinase activity"/>
    <property type="evidence" value="ECO:0007669"/>
    <property type="project" value="InterPro"/>
</dbReference>
<sequence>MLRNYLNTDNIWESCIYDILHPKHDKLEKDLLESALLSLNKHLRADYVYVERFSPNSKAMDIVCACNRSDILPPSFFNKTDSQRDEVLREHIITIKENMRAAYPDNPLLSKLKIEAYSRIVLLDSTGMPIGVLTALFCDKIKDVIKTEGLMFIISHTLSRNLECAGEQKLQERKSAELLLYKEELERTNKQLDKTKKQLEAAHIKAAEGQQLKASFLANLSHEIRTPMNAIMGFTELLKSNGLAEEERKEYIDIVLQNGSQLLHVMDNIMEISKLQTEQGFEKKERVMVNDIITDLYHNYTRKLQKVKKPIKLILLMGNQNGKDVLLANKNALHKILDHLINNAVKFSKKGCVFIGYTVENHTFEFFVKDSGIGIPAGEEKSIFDMFRQLNVGMSREFEGNGVGLSIAKKYVESMGGQIWTEPAQKTGALIKFTIPAG</sequence>
<evidence type="ECO:0000256" key="1">
    <source>
        <dbReference type="ARBA" id="ARBA00000085"/>
    </source>
</evidence>
<dbReference type="SUPFAM" id="SSF55874">
    <property type="entry name" value="ATPase domain of HSP90 chaperone/DNA topoisomerase II/histidine kinase"/>
    <property type="match status" value="1"/>
</dbReference>
<dbReference type="InterPro" id="IPR003661">
    <property type="entry name" value="HisK_dim/P_dom"/>
</dbReference>
<evidence type="ECO:0000313" key="9">
    <source>
        <dbReference type="EMBL" id="SMO69302.1"/>
    </source>
</evidence>
<evidence type="ECO:0000256" key="4">
    <source>
        <dbReference type="ARBA" id="ARBA00022679"/>
    </source>
</evidence>
<evidence type="ECO:0000256" key="3">
    <source>
        <dbReference type="ARBA" id="ARBA00022553"/>
    </source>
</evidence>
<dbReference type="Gene3D" id="3.30.565.10">
    <property type="entry name" value="Histidine kinase-like ATPase, C-terminal domain"/>
    <property type="match status" value="1"/>
</dbReference>
<comment type="catalytic activity">
    <reaction evidence="1">
        <text>ATP + protein L-histidine = ADP + protein N-phospho-L-histidine.</text>
        <dbReference type="EC" id="2.7.13.3"/>
    </reaction>
</comment>
<keyword evidence="6" id="KW-0902">Two-component regulatory system</keyword>
<feature type="coiled-coil region" evidence="7">
    <location>
        <begin position="171"/>
        <end position="205"/>
    </location>
</feature>
<dbReference type="SMART" id="SM00388">
    <property type="entry name" value="HisKA"/>
    <property type="match status" value="1"/>
</dbReference>
<accession>A0A521DCK1</accession>
<dbReference type="Pfam" id="PF02518">
    <property type="entry name" value="HATPase_c"/>
    <property type="match status" value="1"/>
</dbReference>
<dbReference type="CDD" id="cd00082">
    <property type="entry name" value="HisKA"/>
    <property type="match status" value="1"/>
</dbReference>
<gene>
    <name evidence="9" type="ORF">SAMN06265379_10549</name>
</gene>
<keyword evidence="4" id="KW-0808">Transferase</keyword>
<evidence type="ECO:0000256" key="7">
    <source>
        <dbReference type="SAM" id="Coils"/>
    </source>
</evidence>
<dbReference type="AlphaFoldDB" id="A0A521DCK1"/>
<evidence type="ECO:0000259" key="8">
    <source>
        <dbReference type="PROSITE" id="PS50109"/>
    </source>
</evidence>
<keyword evidence="3" id="KW-0597">Phosphoprotein</keyword>
<feature type="domain" description="Histidine kinase" evidence="8">
    <location>
        <begin position="219"/>
        <end position="438"/>
    </location>
</feature>
<dbReference type="InterPro" id="IPR036890">
    <property type="entry name" value="HATPase_C_sf"/>
</dbReference>
<dbReference type="InterPro" id="IPR003594">
    <property type="entry name" value="HATPase_dom"/>
</dbReference>
<dbReference type="Gene3D" id="1.10.287.130">
    <property type="match status" value="1"/>
</dbReference>
<dbReference type="EMBL" id="FXTB01000005">
    <property type="protein sequence ID" value="SMO69302.1"/>
    <property type="molecule type" value="Genomic_DNA"/>
</dbReference>
<dbReference type="PANTHER" id="PTHR43711">
    <property type="entry name" value="TWO-COMPONENT HISTIDINE KINASE"/>
    <property type="match status" value="1"/>
</dbReference>
<dbReference type="Proteomes" id="UP000319040">
    <property type="component" value="Unassembled WGS sequence"/>
</dbReference>
<name>A0A521DCK1_SACCC</name>